<sequence length="53" mass="6018">MIHRRSGDTAFSPTVQVSEFGKLEMKNPFASFVQRARTPFFATAISYNFSTKN</sequence>
<protein>
    <submittedName>
        <fullName evidence="1">Threonine synthase</fullName>
    </submittedName>
</protein>
<name>A0A2V0Q6A5_PSESF</name>
<dbReference type="EMBL" id="BGJZ01000065">
    <property type="protein sequence ID" value="GBH07984.1"/>
    <property type="molecule type" value="Genomic_DNA"/>
</dbReference>
<proteinExistence type="predicted"/>
<evidence type="ECO:0000313" key="2">
    <source>
        <dbReference type="Proteomes" id="UP000247480"/>
    </source>
</evidence>
<dbReference type="Proteomes" id="UP000247480">
    <property type="component" value="Unassembled WGS sequence"/>
</dbReference>
<organism evidence="1 2">
    <name type="scientific">Pseudomonas syringae pv. actinidiae</name>
    <dbReference type="NCBI Taxonomy" id="103796"/>
    <lineage>
        <taxon>Bacteria</taxon>
        <taxon>Pseudomonadati</taxon>
        <taxon>Pseudomonadota</taxon>
        <taxon>Gammaproteobacteria</taxon>
        <taxon>Pseudomonadales</taxon>
        <taxon>Pseudomonadaceae</taxon>
        <taxon>Pseudomonas</taxon>
        <taxon>Pseudomonas syringae</taxon>
    </lineage>
</organism>
<dbReference type="AlphaFoldDB" id="A0A2V0Q6A5"/>
<evidence type="ECO:0000313" key="1">
    <source>
        <dbReference type="EMBL" id="GBH07984.1"/>
    </source>
</evidence>
<reference evidence="1 2" key="1">
    <citation type="submission" date="2018-04" db="EMBL/GenBank/DDBJ databases">
        <title>Draft genome sequence of Pseudomonas syringae pv. actinidiae biovar 1 strains isolated from kiwifruit in Kagawa prefecture.</title>
        <authorList>
            <person name="Tabuchi M."/>
            <person name="Saito M."/>
            <person name="Fujiwara S."/>
            <person name="Sasa N."/>
            <person name="Akimitsu K."/>
            <person name="Gomi K."/>
            <person name="Konishi-Sugita S."/>
            <person name="Hamano K."/>
            <person name="Kataoka I."/>
        </authorList>
    </citation>
    <scope>NUCLEOTIDE SEQUENCE [LARGE SCALE GENOMIC DNA]</scope>
    <source>
        <strain evidence="1 2">MAFF212206</strain>
    </source>
</reference>
<gene>
    <name evidence="1" type="ORF">KPSA1_01348</name>
</gene>
<accession>A0A2V0Q6A5</accession>
<comment type="caution">
    <text evidence="1">The sequence shown here is derived from an EMBL/GenBank/DDBJ whole genome shotgun (WGS) entry which is preliminary data.</text>
</comment>